<evidence type="ECO:0000313" key="1">
    <source>
        <dbReference type="EMBL" id="MBK1866665.1"/>
    </source>
</evidence>
<dbReference type="Proteomes" id="UP000616151">
    <property type="component" value="Unassembled WGS sequence"/>
</dbReference>
<gene>
    <name evidence="1" type="ORF">JHL16_09895</name>
</gene>
<evidence type="ECO:0000313" key="2">
    <source>
        <dbReference type="Proteomes" id="UP000616151"/>
    </source>
</evidence>
<keyword evidence="2" id="KW-1185">Reference proteome</keyword>
<dbReference type="EMBL" id="JAENHL010000006">
    <property type="protein sequence ID" value="MBK1866665.1"/>
    <property type="molecule type" value="Genomic_DNA"/>
</dbReference>
<reference evidence="1" key="1">
    <citation type="submission" date="2021-01" db="EMBL/GenBank/DDBJ databases">
        <authorList>
            <person name="Sun Q."/>
        </authorList>
    </citation>
    <scope>NUCLEOTIDE SEQUENCE</scope>
    <source>
        <strain evidence="1">YIM B02566</strain>
    </source>
</reference>
<sequence length="166" mass="18487">MMKPWYVALVLTAMLTGAALAAEWRTYVNERFGATADIPADYKEGEAPTNDDGRRFTSPEGDATIAVWGSLAVSLEDESFAQYAGRLVSYDKQDGWDISYTAGKRDWYAFSGTKGDQIVFEKIIQACDGQIANHVRLEYPASRKKEFDAIVGHVTKSLRSEKGWQC</sequence>
<organism evidence="1 2">
    <name type="scientific">Taklimakanibacter albus</name>
    <dbReference type="NCBI Taxonomy" id="2800327"/>
    <lineage>
        <taxon>Bacteria</taxon>
        <taxon>Pseudomonadati</taxon>
        <taxon>Pseudomonadota</taxon>
        <taxon>Alphaproteobacteria</taxon>
        <taxon>Hyphomicrobiales</taxon>
        <taxon>Aestuariivirgaceae</taxon>
        <taxon>Taklimakanibacter</taxon>
    </lineage>
</organism>
<protein>
    <submittedName>
        <fullName evidence="1">Uncharacterized protein</fullName>
    </submittedName>
</protein>
<accession>A0ACC5R1Z5</accession>
<name>A0ACC5R1Z5_9HYPH</name>
<proteinExistence type="predicted"/>
<comment type="caution">
    <text evidence="1">The sequence shown here is derived from an EMBL/GenBank/DDBJ whole genome shotgun (WGS) entry which is preliminary data.</text>
</comment>